<dbReference type="PROSITE" id="PS50082">
    <property type="entry name" value="WD_REPEATS_2"/>
    <property type="match status" value="1"/>
</dbReference>
<keyword evidence="2" id="KW-0698">rRNA processing</keyword>
<dbReference type="InterPro" id="IPR001680">
    <property type="entry name" value="WD40_rpt"/>
</dbReference>
<comment type="caution">
    <text evidence="9">The sequence shown here is derived from an EMBL/GenBank/DDBJ whole genome shotgun (WGS) entry which is preliminary data.</text>
</comment>
<dbReference type="GO" id="GO:0032040">
    <property type="term" value="C:small-subunit processome"/>
    <property type="evidence" value="ECO:0007669"/>
    <property type="project" value="TreeGrafter"/>
</dbReference>
<keyword evidence="3 7" id="KW-0853">WD repeat</keyword>
<name>A0AAD2G7V5_9STRA</name>
<feature type="region of interest" description="Disordered" evidence="8">
    <location>
        <begin position="1"/>
        <end position="49"/>
    </location>
</feature>
<evidence type="ECO:0000256" key="2">
    <source>
        <dbReference type="ARBA" id="ARBA00022552"/>
    </source>
</evidence>
<keyword evidence="4" id="KW-0677">Repeat</keyword>
<dbReference type="SMART" id="SM00320">
    <property type="entry name" value="WD40"/>
    <property type="match status" value="5"/>
</dbReference>
<dbReference type="GO" id="GO:0034388">
    <property type="term" value="C:Pwp2p-containing subcomplex of 90S preribosome"/>
    <property type="evidence" value="ECO:0007669"/>
    <property type="project" value="TreeGrafter"/>
</dbReference>
<evidence type="ECO:0000256" key="7">
    <source>
        <dbReference type="PROSITE-ProRule" id="PRU00221"/>
    </source>
</evidence>
<dbReference type="SUPFAM" id="SSF50978">
    <property type="entry name" value="WD40 repeat-like"/>
    <property type="match status" value="1"/>
</dbReference>
<feature type="compositionally biased region" description="Basic residues" evidence="8">
    <location>
        <begin position="29"/>
        <end position="42"/>
    </location>
</feature>
<keyword evidence="5" id="KW-0539">Nucleus</keyword>
<evidence type="ECO:0000313" key="9">
    <source>
        <dbReference type="EMBL" id="CAJ1965940.1"/>
    </source>
</evidence>
<comment type="subcellular location">
    <subcellularLocation>
        <location evidence="1">Nucleus</location>
        <location evidence="1">Nucleolus</location>
    </subcellularLocation>
</comment>
<evidence type="ECO:0000313" key="10">
    <source>
        <dbReference type="Proteomes" id="UP001295423"/>
    </source>
</evidence>
<evidence type="ECO:0000256" key="4">
    <source>
        <dbReference type="ARBA" id="ARBA00022737"/>
    </source>
</evidence>
<evidence type="ECO:0000256" key="5">
    <source>
        <dbReference type="ARBA" id="ARBA00023242"/>
    </source>
</evidence>
<dbReference type="Proteomes" id="UP001295423">
    <property type="component" value="Unassembled WGS sequence"/>
</dbReference>
<feature type="repeat" description="WD" evidence="7">
    <location>
        <begin position="383"/>
        <end position="417"/>
    </location>
</feature>
<dbReference type="InterPro" id="IPR036322">
    <property type="entry name" value="WD40_repeat_dom_sf"/>
</dbReference>
<reference evidence="9" key="1">
    <citation type="submission" date="2023-08" db="EMBL/GenBank/DDBJ databases">
        <authorList>
            <person name="Audoor S."/>
            <person name="Bilcke G."/>
        </authorList>
    </citation>
    <scope>NUCLEOTIDE SEQUENCE</scope>
</reference>
<dbReference type="EMBL" id="CAKOGP040002236">
    <property type="protein sequence ID" value="CAJ1965940.1"/>
    <property type="molecule type" value="Genomic_DNA"/>
</dbReference>
<dbReference type="InterPro" id="IPR045161">
    <property type="entry name" value="Utp18"/>
</dbReference>
<evidence type="ECO:0000256" key="3">
    <source>
        <dbReference type="ARBA" id="ARBA00022574"/>
    </source>
</evidence>
<dbReference type="PANTHER" id="PTHR18359:SF0">
    <property type="entry name" value="U3 SMALL NUCLEOLAR RNA-ASSOCIATED PROTEIN 18 HOMOLOG"/>
    <property type="match status" value="1"/>
</dbReference>
<keyword evidence="10" id="KW-1185">Reference proteome</keyword>
<gene>
    <name evidence="9" type="ORF">CYCCA115_LOCUS21526</name>
</gene>
<dbReference type="PANTHER" id="PTHR18359">
    <property type="entry name" value="WD-REPEAT PROTEIN-RELATED"/>
    <property type="match status" value="1"/>
</dbReference>
<sequence>MPSSKAKQYESPLTMAASSTNEEITDEKKKKRRELKSRKRARKEAEEDLEAEKLTAMLFGGNASLGASRLFAVEEEAAINDYHGQHQGDGEDLGFQIDRTGLDGGVVEESPLEQQLRGASALQAFQTKDDNAEEESPAWVDDEDEAELSLVESSNRLRKLRHSREETEAITADELEQRLRKRYEESTQKSARIDWANPSHVEEVEDPIAKFFSTAGTLLKSTRDRLPPNILKIVRCPDANQADYNQSVVRAVNFHPGSDPEKPLLLTAGLDKTLRFFQVGAEKSEKIHGVHFPRLPIYNANFLGSSGNVVVSGRRPFFYIYDAVAGKVDLVPRIQGRDEKSWESHVVSPDGKLIAFVGNDGYIVLVDSHNKHWVGDMKCNGSVRALSFTPDGRYILASGSDGDIYRWDVHSRRCVERFSNNDGTVSASIAATSKFMAVGAESGVVNFYSEQQGMSSSKTPLKSIMNLKTSAEDLKFNHDGQIMAMITKREKHGLKLLHVPTQTVFSNWPTSKTPLKYVWSVDFSPKSKYIAIGNDKGKCLLYQLGHYHET</sequence>
<dbReference type="GO" id="GO:0006364">
    <property type="term" value="P:rRNA processing"/>
    <property type="evidence" value="ECO:0007669"/>
    <property type="project" value="UniProtKB-KW"/>
</dbReference>
<dbReference type="InterPro" id="IPR015943">
    <property type="entry name" value="WD40/YVTN_repeat-like_dom_sf"/>
</dbReference>
<evidence type="ECO:0000256" key="6">
    <source>
        <dbReference type="ARBA" id="ARBA00025767"/>
    </source>
</evidence>
<accession>A0AAD2G7V5</accession>
<comment type="similarity">
    <text evidence="6">Belongs to the WD repeat UTP18 family.</text>
</comment>
<dbReference type="Gene3D" id="2.130.10.10">
    <property type="entry name" value="YVTN repeat-like/Quinoprotein amine dehydrogenase"/>
    <property type="match status" value="1"/>
</dbReference>
<evidence type="ECO:0000256" key="8">
    <source>
        <dbReference type="SAM" id="MobiDB-lite"/>
    </source>
</evidence>
<dbReference type="AlphaFoldDB" id="A0AAD2G7V5"/>
<dbReference type="Pfam" id="PF00400">
    <property type="entry name" value="WD40"/>
    <property type="match status" value="1"/>
</dbReference>
<organism evidence="9 10">
    <name type="scientific">Cylindrotheca closterium</name>
    <dbReference type="NCBI Taxonomy" id="2856"/>
    <lineage>
        <taxon>Eukaryota</taxon>
        <taxon>Sar</taxon>
        <taxon>Stramenopiles</taxon>
        <taxon>Ochrophyta</taxon>
        <taxon>Bacillariophyta</taxon>
        <taxon>Bacillariophyceae</taxon>
        <taxon>Bacillariophycidae</taxon>
        <taxon>Bacillariales</taxon>
        <taxon>Bacillariaceae</taxon>
        <taxon>Cylindrotheca</taxon>
    </lineage>
</organism>
<evidence type="ECO:0000256" key="1">
    <source>
        <dbReference type="ARBA" id="ARBA00004604"/>
    </source>
</evidence>
<protein>
    <submittedName>
        <fullName evidence="9">Uncharacterized protein</fullName>
    </submittedName>
</protein>
<proteinExistence type="inferred from homology"/>
<dbReference type="PROSITE" id="PS50294">
    <property type="entry name" value="WD_REPEATS_REGION"/>
    <property type="match status" value="1"/>
</dbReference>